<feature type="region of interest" description="Disordered" evidence="1">
    <location>
        <begin position="176"/>
        <end position="203"/>
    </location>
</feature>
<organism evidence="3 4">
    <name type="scientific">Melanomma pulvis-pyrius CBS 109.77</name>
    <dbReference type="NCBI Taxonomy" id="1314802"/>
    <lineage>
        <taxon>Eukaryota</taxon>
        <taxon>Fungi</taxon>
        <taxon>Dikarya</taxon>
        <taxon>Ascomycota</taxon>
        <taxon>Pezizomycotina</taxon>
        <taxon>Dothideomycetes</taxon>
        <taxon>Pleosporomycetidae</taxon>
        <taxon>Pleosporales</taxon>
        <taxon>Melanommataceae</taxon>
        <taxon>Melanomma</taxon>
    </lineage>
</organism>
<sequence>MAYVLSLRPQSPLKRCFSDSPYLRSCSPLKDAPIGALRDISPRNASACSLYTLGSNKAGEWLRGTENTPPPLTSRSLLDFGHDKDVHGIHVRSVDHAPRKRNCGINRPPPSFSRIAVPSEPYSKKCIEVESSTQLSSSDQVSVECIEIGGEDGDEDTTEFFDLYDAIHIPLPEGRFSDNIGCESREEPEDEPETTAPSPQPFRRWMSTLRRRHAQRRKDNTSESLRWSFDFVKGDAAMLTPLSILPESLRRRSGSFTSSLACVTAMRSASITVASASIAPRSDGGGFHGKARTGHRSSGFSDTRRSTDSNTGALGPIIDESAWLRSLQRRKIVEELISSEESYIADLKVLINDYFIILTSIPAIPSHTRVAIQQNISQILQLHEELLADLHRAIPQADFTHSAQQEMFPVMKAKHIRFHSADTSRFAEHKVTRRLRHSLEIGRSPDRRPQGLATDTKTVGNIAKVFNKHMNRFFAYEEYGAHWTTMSQDLTNMCKSLNRWHEYERGVEALSKIIASDNNREASSRKALSFPDLLIKPIQRVCKYPLLFEDLCRHTPVYDDPEAHADVEKALFRLQETIREVNKAKDDPRTRRLIEISWQLQDRLAFQEQTLSRALVFRLLGHVLVCGVLHVAYQTPDHIKGQYMVCVLYKSCLVLATTNRFYTPYNVVACIALANASIEEPDNGRGLQCHTAPHTWKVVFEHSHRLHEIIFSACSSVEEDVWKKQLRERIVSETHDFVEGQSTMHDMFSSLSLDIKYIGPVFGHTDSLVRRMSVHRAATLGSKMHVAQVIIKNTQAQKLPEPPPSFAPNLVTRSQSHMSSNHVPTLAPRRGERIRLETALEDVWTKDILPFPGMGNRRVENPIRASANSVMRKLSMASIASNFSRRSPSFSSISNTRSDDSFGSKVHKISQGNLRARSAAERRPAPAVVDFHNAPAAFLPTDFELQDTRPSSRRRRLANRAAGTTERSIDKNTIREPTCTRRLSTHISLPRTDLSHRLETSMTSYGSNATLKRMPGSPTDDISHRGGENEETNGKEMRESRAQRMESNSATPPAKKFLKSKSRIFKFWV</sequence>
<accession>A0A6A6XBU3</accession>
<evidence type="ECO:0000313" key="3">
    <source>
        <dbReference type="EMBL" id="KAF2793483.1"/>
    </source>
</evidence>
<dbReference type="PROSITE" id="PS50010">
    <property type="entry name" value="DH_2"/>
    <property type="match status" value="1"/>
</dbReference>
<evidence type="ECO:0000256" key="1">
    <source>
        <dbReference type="SAM" id="MobiDB-lite"/>
    </source>
</evidence>
<feature type="compositionally biased region" description="Polar residues" evidence="1">
    <location>
        <begin position="1000"/>
        <end position="1010"/>
    </location>
</feature>
<keyword evidence="4" id="KW-1185">Reference proteome</keyword>
<dbReference type="InterPro" id="IPR035899">
    <property type="entry name" value="DBL_dom_sf"/>
</dbReference>
<dbReference type="GO" id="GO:0005737">
    <property type="term" value="C:cytoplasm"/>
    <property type="evidence" value="ECO:0007669"/>
    <property type="project" value="TreeGrafter"/>
</dbReference>
<name>A0A6A6XBU3_9PLEO</name>
<dbReference type="AlphaFoldDB" id="A0A6A6XBU3"/>
<feature type="region of interest" description="Disordered" evidence="1">
    <location>
        <begin position="885"/>
        <end position="906"/>
    </location>
</feature>
<dbReference type="GO" id="GO:0005085">
    <property type="term" value="F:guanyl-nucleotide exchange factor activity"/>
    <property type="evidence" value="ECO:0007669"/>
    <property type="project" value="InterPro"/>
</dbReference>
<proteinExistence type="predicted"/>
<feature type="compositionally biased region" description="Low complexity" evidence="1">
    <location>
        <begin position="885"/>
        <end position="896"/>
    </location>
</feature>
<dbReference type="OrthoDB" id="8059989at2759"/>
<dbReference type="PANTHER" id="PTHR45818">
    <property type="entry name" value="PROTEIN VAV"/>
    <property type="match status" value="1"/>
</dbReference>
<dbReference type="Proteomes" id="UP000799757">
    <property type="component" value="Unassembled WGS sequence"/>
</dbReference>
<protein>
    <recommendedName>
        <fullName evidence="2">DH domain-containing protein</fullName>
    </recommendedName>
</protein>
<dbReference type="EMBL" id="MU001925">
    <property type="protein sequence ID" value="KAF2793483.1"/>
    <property type="molecule type" value="Genomic_DNA"/>
</dbReference>
<evidence type="ECO:0000313" key="4">
    <source>
        <dbReference type="Proteomes" id="UP000799757"/>
    </source>
</evidence>
<dbReference type="Pfam" id="PF00621">
    <property type="entry name" value="RhoGEF"/>
    <property type="match status" value="1"/>
</dbReference>
<dbReference type="Gene3D" id="1.20.900.10">
    <property type="entry name" value="Dbl homology (DH) domain"/>
    <property type="match status" value="1"/>
</dbReference>
<gene>
    <name evidence="3" type="ORF">K505DRAFT_349905</name>
</gene>
<evidence type="ECO:0000259" key="2">
    <source>
        <dbReference type="PROSITE" id="PS50010"/>
    </source>
</evidence>
<reference evidence="3" key="1">
    <citation type="journal article" date="2020" name="Stud. Mycol.">
        <title>101 Dothideomycetes genomes: a test case for predicting lifestyles and emergence of pathogens.</title>
        <authorList>
            <person name="Haridas S."/>
            <person name="Albert R."/>
            <person name="Binder M."/>
            <person name="Bloem J."/>
            <person name="Labutti K."/>
            <person name="Salamov A."/>
            <person name="Andreopoulos B."/>
            <person name="Baker S."/>
            <person name="Barry K."/>
            <person name="Bills G."/>
            <person name="Bluhm B."/>
            <person name="Cannon C."/>
            <person name="Castanera R."/>
            <person name="Culley D."/>
            <person name="Daum C."/>
            <person name="Ezra D."/>
            <person name="Gonzalez J."/>
            <person name="Henrissat B."/>
            <person name="Kuo A."/>
            <person name="Liang C."/>
            <person name="Lipzen A."/>
            <person name="Lutzoni F."/>
            <person name="Magnuson J."/>
            <person name="Mondo S."/>
            <person name="Nolan M."/>
            <person name="Ohm R."/>
            <person name="Pangilinan J."/>
            <person name="Park H.-J."/>
            <person name="Ramirez L."/>
            <person name="Alfaro M."/>
            <person name="Sun H."/>
            <person name="Tritt A."/>
            <person name="Yoshinaga Y."/>
            <person name="Zwiers L.-H."/>
            <person name="Turgeon B."/>
            <person name="Goodwin S."/>
            <person name="Spatafora J."/>
            <person name="Crous P."/>
            <person name="Grigoriev I."/>
        </authorList>
    </citation>
    <scope>NUCLEOTIDE SEQUENCE</scope>
    <source>
        <strain evidence="3">CBS 109.77</strain>
    </source>
</reference>
<feature type="domain" description="DH" evidence="2">
    <location>
        <begin position="328"/>
        <end position="584"/>
    </location>
</feature>
<feature type="region of interest" description="Disordered" evidence="1">
    <location>
        <begin position="941"/>
        <end position="1056"/>
    </location>
</feature>
<dbReference type="SUPFAM" id="SSF48065">
    <property type="entry name" value="DBL homology domain (DH-domain)"/>
    <property type="match status" value="1"/>
</dbReference>
<dbReference type="CDD" id="cd00160">
    <property type="entry name" value="RhoGEF"/>
    <property type="match status" value="1"/>
</dbReference>
<dbReference type="SUPFAM" id="SSF50729">
    <property type="entry name" value="PH domain-like"/>
    <property type="match status" value="1"/>
</dbReference>
<dbReference type="SMART" id="SM00325">
    <property type="entry name" value="RhoGEF"/>
    <property type="match status" value="1"/>
</dbReference>
<feature type="region of interest" description="Disordered" evidence="1">
    <location>
        <begin position="284"/>
        <end position="311"/>
    </location>
</feature>
<feature type="compositionally biased region" description="Basic and acidic residues" evidence="1">
    <location>
        <begin position="1021"/>
        <end position="1044"/>
    </location>
</feature>
<dbReference type="InterPro" id="IPR000219">
    <property type="entry name" value="DH_dom"/>
</dbReference>
<dbReference type="PANTHER" id="PTHR45818:SF3">
    <property type="entry name" value="PROTEIN VAV"/>
    <property type="match status" value="1"/>
</dbReference>